<comment type="caution">
    <text evidence="5">The sequence shown here is derived from an EMBL/GenBank/DDBJ whole genome shotgun (WGS) entry which is preliminary data.</text>
</comment>
<dbReference type="STRING" id="2656787.A0A370TVG8"/>
<dbReference type="GO" id="GO:0033768">
    <property type="term" value="C:SUMO-targeted ubiquitin ligase complex"/>
    <property type="evidence" value="ECO:0007669"/>
    <property type="project" value="TreeGrafter"/>
</dbReference>
<organism evidence="5 6">
    <name type="scientific">Venustampulla echinocandica</name>
    <dbReference type="NCBI Taxonomy" id="2656787"/>
    <lineage>
        <taxon>Eukaryota</taxon>
        <taxon>Fungi</taxon>
        <taxon>Dikarya</taxon>
        <taxon>Ascomycota</taxon>
        <taxon>Pezizomycotina</taxon>
        <taxon>Leotiomycetes</taxon>
        <taxon>Helotiales</taxon>
        <taxon>Pleuroascaceae</taxon>
        <taxon>Venustampulla</taxon>
    </lineage>
</organism>
<evidence type="ECO:0000313" key="6">
    <source>
        <dbReference type="Proteomes" id="UP000254866"/>
    </source>
</evidence>
<name>A0A370TVG8_9HELO</name>
<dbReference type="Proteomes" id="UP000254866">
    <property type="component" value="Unassembled WGS sequence"/>
</dbReference>
<dbReference type="PANTHER" id="PTHR28042">
    <property type="entry name" value="E3 UBIQUITIN-PROTEIN LIGASE COMPLEX SLX5-SLX8 SUBUNIT SLX5"/>
    <property type="match status" value="1"/>
</dbReference>
<keyword evidence="6" id="KW-1185">Reference proteome</keyword>
<evidence type="ECO:0000256" key="3">
    <source>
        <dbReference type="ARBA" id="ARBA00022833"/>
    </source>
</evidence>
<dbReference type="EMBL" id="NPIC01000002">
    <property type="protein sequence ID" value="RDL39532.1"/>
    <property type="molecule type" value="Genomic_DNA"/>
</dbReference>
<dbReference type="RefSeq" id="XP_031872188.1">
    <property type="nucleotide sequence ID" value="XM_032012495.1"/>
</dbReference>
<evidence type="ECO:0000256" key="1">
    <source>
        <dbReference type="ARBA" id="ARBA00022723"/>
    </source>
</evidence>
<sequence length="388" mass="43801">MDEWPPEPQRHKRSREEMSQQASISPSAIQFIEPSSSQPSSRYPSVPSSNTRTIAPSFLERRRTSHPHNRPVHIQSLHRASEDMAEISQPQSRPRLEHRSSQTIIDLTDEPDEIGPVSRGPSRRPPQLGRSDASGLMEFIDLTDDDIVITGGRELPRPRAQENRHARDIHFAPMRDDSPSLFIPHPPHPPHAIRRVFANPMNAIGVALGFRIPEVRGAAAPHHEAFHAAHFVEHMQILRGMDAQNMPGLMDYRQPAFAAPKPEHVPPKPARENFTRSPKEDDIIICPSCEEELVHKKDVEEPVVKKTGRAPSRKDREEHPFWVIKECGHVYCNNCYQNRGHPGKTPASVSFPEISKPGKNRTTKILTCAVEDCDSDVKAKDKWVGVFL</sequence>
<evidence type="ECO:0000313" key="5">
    <source>
        <dbReference type="EMBL" id="RDL39532.1"/>
    </source>
</evidence>
<dbReference type="PROSITE" id="PS00518">
    <property type="entry name" value="ZF_RING_1"/>
    <property type="match status" value="1"/>
</dbReference>
<gene>
    <name evidence="5" type="ORF">BP5553_03872</name>
</gene>
<proteinExistence type="predicted"/>
<dbReference type="GO" id="GO:0008270">
    <property type="term" value="F:zinc ion binding"/>
    <property type="evidence" value="ECO:0007669"/>
    <property type="project" value="UniProtKB-KW"/>
</dbReference>
<feature type="region of interest" description="Disordered" evidence="4">
    <location>
        <begin position="1"/>
        <end position="132"/>
    </location>
</feature>
<reference evidence="5 6" key="1">
    <citation type="journal article" date="2018" name="IMA Fungus">
        <title>IMA Genome-F 9: Draft genome sequence of Annulohypoxylon stygium, Aspergillus mulundensis, Berkeleyomyces basicola (syn. Thielaviopsis basicola), Ceratocystis smalleyi, two Cercospora beticola strains, Coleophoma cylindrospora, Fusarium fracticaudum, Phialophora cf. hyalina, and Morchella septimelata.</title>
        <authorList>
            <person name="Wingfield B.D."/>
            <person name="Bills G.F."/>
            <person name="Dong Y."/>
            <person name="Huang W."/>
            <person name="Nel W.J."/>
            <person name="Swalarsk-Parry B.S."/>
            <person name="Vaghefi N."/>
            <person name="Wilken P.M."/>
            <person name="An Z."/>
            <person name="de Beer Z.W."/>
            <person name="De Vos L."/>
            <person name="Chen L."/>
            <person name="Duong T.A."/>
            <person name="Gao Y."/>
            <person name="Hammerbacher A."/>
            <person name="Kikkert J.R."/>
            <person name="Li Y."/>
            <person name="Li H."/>
            <person name="Li K."/>
            <person name="Li Q."/>
            <person name="Liu X."/>
            <person name="Ma X."/>
            <person name="Naidoo K."/>
            <person name="Pethybridge S.J."/>
            <person name="Sun J."/>
            <person name="Steenkamp E.T."/>
            <person name="van der Nest M.A."/>
            <person name="van Wyk S."/>
            <person name="Wingfield M.J."/>
            <person name="Xiong C."/>
            <person name="Yue Q."/>
            <person name="Zhang X."/>
        </authorList>
    </citation>
    <scope>NUCLEOTIDE SEQUENCE [LARGE SCALE GENOMIC DNA]</scope>
    <source>
        <strain evidence="5 6">BP 5553</strain>
    </source>
</reference>
<dbReference type="PANTHER" id="PTHR28042:SF1">
    <property type="entry name" value="E3 UBIQUITIN-PROTEIN LIGASE COMPLEX SLX5-SLX8 SUBUNIT SLX5"/>
    <property type="match status" value="1"/>
</dbReference>
<evidence type="ECO:0000256" key="4">
    <source>
        <dbReference type="SAM" id="MobiDB-lite"/>
    </source>
</evidence>
<dbReference type="InterPro" id="IPR017907">
    <property type="entry name" value="Znf_RING_CS"/>
</dbReference>
<keyword evidence="3" id="KW-0862">Zinc</keyword>
<evidence type="ECO:0000256" key="2">
    <source>
        <dbReference type="ARBA" id="ARBA00022771"/>
    </source>
</evidence>
<accession>A0A370TVG8</accession>
<dbReference type="OrthoDB" id="2398441at2759"/>
<dbReference type="GO" id="GO:0004842">
    <property type="term" value="F:ubiquitin-protein transferase activity"/>
    <property type="evidence" value="ECO:0007669"/>
    <property type="project" value="TreeGrafter"/>
</dbReference>
<dbReference type="InterPro" id="IPR038886">
    <property type="entry name" value="E3_SLX5/Rfp1"/>
</dbReference>
<dbReference type="GeneID" id="43596721"/>
<feature type="compositionally biased region" description="Low complexity" evidence="4">
    <location>
        <begin position="19"/>
        <end position="49"/>
    </location>
</feature>
<dbReference type="AlphaFoldDB" id="A0A370TVG8"/>
<keyword evidence="2" id="KW-0863">Zinc-finger</keyword>
<keyword evidence="1" id="KW-0479">Metal-binding</keyword>
<protein>
    <recommendedName>
        <fullName evidence="7">Cell cycle control protein</fullName>
    </recommendedName>
</protein>
<evidence type="ECO:0008006" key="7">
    <source>
        <dbReference type="Google" id="ProtNLM"/>
    </source>
</evidence>